<reference evidence="1 2" key="1">
    <citation type="submission" date="2017-05" db="EMBL/GenBank/DDBJ databases">
        <title>Full genome sequence of Pseudorhodoplanes sinuspersici.</title>
        <authorList>
            <person name="Dastgheib S.M.M."/>
            <person name="Shavandi M."/>
            <person name="Tirandaz H."/>
        </authorList>
    </citation>
    <scope>NUCLEOTIDE SEQUENCE [LARGE SCALE GENOMIC DNA]</scope>
    <source>
        <strain evidence="1 2">RIPI110</strain>
    </source>
</reference>
<name>A0A1W6ZWG1_9HYPH</name>
<dbReference type="GO" id="GO:0003677">
    <property type="term" value="F:DNA binding"/>
    <property type="evidence" value="ECO:0007669"/>
    <property type="project" value="InterPro"/>
</dbReference>
<dbReference type="EMBL" id="CP021112">
    <property type="protein sequence ID" value="ARQ01727.1"/>
    <property type="molecule type" value="Genomic_DNA"/>
</dbReference>
<keyword evidence="2" id="KW-1185">Reference proteome</keyword>
<dbReference type="KEGG" id="psin:CAK95_23465"/>
<accession>A0A1W6ZWG1</accession>
<dbReference type="Gene3D" id="2.40.50.1020">
    <property type="entry name" value="LytTr DNA-binding domain"/>
    <property type="match status" value="1"/>
</dbReference>
<dbReference type="Proteomes" id="UP000194137">
    <property type="component" value="Chromosome"/>
</dbReference>
<proteinExistence type="predicted"/>
<organism evidence="1 2">
    <name type="scientific">Pseudorhodoplanes sinuspersici</name>
    <dbReference type="NCBI Taxonomy" id="1235591"/>
    <lineage>
        <taxon>Bacteria</taxon>
        <taxon>Pseudomonadati</taxon>
        <taxon>Pseudomonadota</taxon>
        <taxon>Alphaproteobacteria</taxon>
        <taxon>Hyphomicrobiales</taxon>
        <taxon>Pseudorhodoplanes</taxon>
    </lineage>
</organism>
<evidence type="ECO:0000313" key="2">
    <source>
        <dbReference type="Proteomes" id="UP000194137"/>
    </source>
</evidence>
<dbReference type="Pfam" id="PF04397">
    <property type="entry name" value="LytTR"/>
    <property type="match status" value="1"/>
</dbReference>
<dbReference type="STRING" id="1235591.CAK95_23465"/>
<dbReference type="PROSITE" id="PS50930">
    <property type="entry name" value="HTH_LYTTR"/>
    <property type="match status" value="1"/>
</dbReference>
<gene>
    <name evidence="1" type="ORF">CAK95_23465</name>
</gene>
<protein>
    <submittedName>
        <fullName evidence="1">Uncharacterized protein</fullName>
    </submittedName>
</protein>
<sequence length="298" mass="32843">MRDFASLRTDQWLRARAAEVLLALALAPAFAWMNPFFSSKQPFLALVGFWGAVLACWFVTMAIVERLLSAFDFFRRISPVWRRATVIAVAALPMILIAGAGIHALKGWRITPYEIIELYLQIILIGSGVALIAVATFVRRFEPATSGNAMAFSPIMRDWISEESSSPVIRPQDTLSAVNNRLLSRLPLQVRGRILCLEMEDHYVRVHTDRGSALVLLRLSDAIAEAQAATSGRQVHRSWWVADDAIDRFERIGRTGQIHLNGGIKAPVSQRYLRSVESACAPKGADHGKAANAPGAAV</sequence>
<dbReference type="InterPro" id="IPR007492">
    <property type="entry name" value="LytTR_DNA-bd_dom"/>
</dbReference>
<dbReference type="AlphaFoldDB" id="A0A1W6ZWG1"/>
<evidence type="ECO:0000313" key="1">
    <source>
        <dbReference type="EMBL" id="ARQ01727.1"/>
    </source>
</evidence>
<dbReference type="SMART" id="SM00850">
    <property type="entry name" value="LytTR"/>
    <property type="match status" value="1"/>
</dbReference>